<evidence type="ECO:0000256" key="6">
    <source>
        <dbReference type="ARBA" id="ARBA00022505"/>
    </source>
</evidence>
<keyword evidence="9 10" id="KW-0472">Membrane</keyword>
<dbReference type="PROSITE" id="PS50928">
    <property type="entry name" value="ABC_TM1"/>
    <property type="match status" value="1"/>
</dbReference>
<evidence type="ECO:0000313" key="13">
    <source>
        <dbReference type="EMBL" id="MRG97094.1"/>
    </source>
</evidence>
<evidence type="ECO:0000256" key="2">
    <source>
        <dbReference type="ARBA" id="ARBA00004651"/>
    </source>
</evidence>
<evidence type="ECO:0000256" key="5">
    <source>
        <dbReference type="ARBA" id="ARBA00022475"/>
    </source>
</evidence>
<evidence type="ECO:0000256" key="1">
    <source>
        <dbReference type="ARBA" id="ARBA00002949"/>
    </source>
</evidence>
<evidence type="ECO:0000256" key="4">
    <source>
        <dbReference type="ARBA" id="ARBA00022448"/>
    </source>
</evidence>
<feature type="transmembrane region" description="Helical" evidence="10">
    <location>
        <begin position="258"/>
        <end position="279"/>
    </location>
</feature>
<dbReference type="OrthoDB" id="9795403at2"/>
<dbReference type="Proteomes" id="UP000440224">
    <property type="component" value="Unassembled WGS sequence"/>
</dbReference>
<keyword evidence="4 10" id="KW-0813">Transport</keyword>
<evidence type="ECO:0000256" key="9">
    <source>
        <dbReference type="ARBA" id="ARBA00023136"/>
    </source>
</evidence>
<dbReference type="InterPro" id="IPR011867">
    <property type="entry name" value="ModB_ABC"/>
</dbReference>
<evidence type="ECO:0000313" key="14">
    <source>
        <dbReference type="Proteomes" id="UP000440224"/>
    </source>
</evidence>
<feature type="transmembrane region" description="Helical" evidence="10">
    <location>
        <begin position="108"/>
        <end position="130"/>
    </location>
</feature>
<dbReference type="AlphaFoldDB" id="A0A6N7Q451"/>
<evidence type="ECO:0000256" key="10">
    <source>
        <dbReference type="RuleBase" id="RU363032"/>
    </source>
</evidence>
<keyword evidence="6 11" id="KW-0500">Molybdenum</keyword>
<evidence type="ECO:0000256" key="7">
    <source>
        <dbReference type="ARBA" id="ARBA00022692"/>
    </source>
</evidence>
<comment type="caution">
    <text evidence="13">The sequence shown here is derived from an EMBL/GenBank/DDBJ whole genome shotgun (WGS) entry which is preliminary data.</text>
</comment>
<name>A0A6N7Q451_9BACT</name>
<feature type="domain" description="ABC transmembrane type-1" evidence="12">
    <location>
        <begin position="72"/>
        <end position="280"/>
    </location>
</feature>
<feature type="transmembrane region" description="Helical" evidence="10">
    <location>
        <begin position="72"/>
        <end position="96"/>
    </location>
</feature>
<keyword evidence="8 10" id="KW-1133">Transmembrane helix</keyword>
<dbReference type="Pfam" id="PF00528">
    <property type="entry name" value="BPD_transp_1"/>
    <property type="match status" value="1"/>
</dbReference>
<dbReference type="PANTHER" id="PTHR30183">
    <property type="entry name" value="MOLYBDENUM TRANSPORT SYSTEM PERMEASE PROTEIN MODB"/>
    <property type="match status" value="1"/>
</dbReference>
<evidence type="ECO:0000259" key="12">
    <source>
        <dbReference type="PROSITE" id="PS50928"/>
    </source>
</evidence>
<dbReference type="PANTHER" id="PTHR30183:SF3">
    <property type="entry name" value="MOLYBDENUM TRANSPORT SYSTEM PERMEASE PROTEIN MODB"/>
    <property type="match status" value="1"/>
</dbReference>
<dbReference type="EMBL" id="WJIE01000015">
    <property type="protein sequence ID" value="MRG97094.1"/>
    <property type="molecule type" value="Genomic_DNA"/>
</dbReference>
<sequence>MPGLWVRGAPLANNSGRLFERRTTRAGDLLGPHARLRRDVRPGNWIVEDPGPASAADVVASPPVESSASFPILLSLRVAGMAMLVVGPIGLMLALLQARLRYRLRGLVDALVLLPLVLPPSVVGYFLVVVFGRRGLVGRVLEEGLGLRLVFSPAGAALASAVVALPILVKTAQPSIEAVPSQLEDVARTLGLRPWEVVLRVTLPLAWRGVLAAFVLGFARAIGEFGATLMLAGNIPGRTNTMPVEIFSAFQEGDDARAGLYVAVLSGISVVVVLVAGLLGPKEGPARTWA</sequence>
<protein>
    <recommendedName>
        <fullName evidence="11">Molybdenum transport system permease</fullName>
    </recommendedName>
</protein>
<dbReference type="InterPro" id="IPR000515">
    <property type="entry name" value="MetI-like"/>
</dbReference>
<dbReference type="InterPro" id="IPR035906">
    <property type="entry name" value="MetI-like_sf"/>
</dbReference>
<comment type="similarity">
    <text evidence="3 11">Belongs to the binding-protein-dependent transport system permease family. CysTW subfamily.</text>
</comment>
<comment type="function">
    <text evidence="1 11">Part of the binding-protein-dependent transport system for molybdenum; probably responsible for the translocation of the substrate across the membrane.</text>
</comment>
<keyword evidence="7 10" id="KW-0812">Transmembrane</keyword>
<feature type="transmembrane region" description="Helical" evidence="10">
    <location>
        <begin position="197"/>
        <end position="222"/>
    </location>
</feature>
<dbReference type="Gene3D" id="1.10.3720.10">
    <property type="entry name" value="MetI-like"/>
    <property type="match status" value="1"/>
</dbReference>
<evidence type="ECO:0000256" key="3">
    <source>
        <dbReference type="ARBA" id="ARBA00007069"/>
    </source>
</evidence>
<dbReference type="GO" id="GO:0015098">
    <property type="term" value="F:molybdate ion transmembrane transporter activity"/>
    <property type="evidence" value="ECO:0007669"/>
    <property type="project" value="UniProtKB-UniRule"/>
</dbReference>
<dbReference type="NCBIfam" id="TIGR02141">
    <property type="entry name" value="modB_ABC"/>
    <property type="match status" value="1"/>
</dbReference>
<reference evidence="13 14" key="1">
    <citation type="submission" date="2019-10" db="EMBL/GenBank/DDBJ databases">
        <title>A soil myxobacterium in the family Polyangiaceae.</title>
        <authorList>
            <person name="Li Y."/>
            <person name="Wang J."/>
        </authorList>
    </citation>
    <scope>NUCLEOTIDE SEQUENCE [LARGE SCALE GENOMIC DNA]</scope>
    <source>
        <strain evidence="13 14">DSM 14734</strain>
    </source>
</reference>
<comment type="subcellular location">
    <subcellularLocation>
        <location evidence="2 10">Cell membrane</location>
        <topology evidence="2 10">Multi-pass membrane protein</topology>
    </subcellularLocation>
</comment>
<gene>
    <name evidence="13" type="primary">modB</name>
    <name evidence="13" type="ORF">GF068_34985</name>
</gene>
<feature type="transmembrane region" description="Helical" evidence="10">
    <location>
        <begin position="150"/>
        <end position="169"/>
    </location>
</feature>
<evidence type="ECO:0000256" key="8">
    <source>
        <dbReference type="ARBA" id="ARBA00022989"/>
    </source>
</evidence>
<proteinExistence type="inferred from homology"/>
<keyword evidence="5 11" id="KW-1003">Cell membrane</keyword>
<dbReference type="GO" id="GO:0005886">
    <property type="term" value="C:plasma membrane"/>
    <property type="evidence" value="ECO:0007669"/>
    <property type="project" value="UniProtKB-SubCell"/>
</dbReference>
<evidence type="ECO:0000256" key="11">
    <source>
        <dbReference type="RuleBase" id="RU365097"/>
    </source>
</evidence>
<organism evidence="13 14">
    <name type="scientific">Polyangium spumosum</name>
    <dbReference type="NCBI Taxonomy" id="889282"/>
    <lineage>
        <taxon>Bacteria</taxon>
        <taxon>Pseudomonadati</taxon>
        <taxon>Myxococcota</taxon>
        <taxon>Polyangia</taxon>
        <taxon>Polyangiales</taxon>
        <taxon>Polyangiaceae</taxon>
        <taxon>Polyangium</taxon>
    </lineage>
</organism>
<keyword evidence="14" id="KW-1185">Reference proteome</keyword>
<accession>A0A6N7Q451</accession>
<dbReference type="CDD" id="cd06261">
    <property type="entry name" value="TM_PBP2"/>
    <property type="match status" value="1"/>
</dbReference>
<dbReference type="SUPFAM" id="SSF161098">
    <property type="entry name" value="MetI-like"/>
    <property type="match status" value="1"/>
</dbReference>